<comment type="subcellular location">
    <subcellularLocation>
        <location evidence="5">Cytoplasm</location>
    </subcellularLocation>
</comment>
<dbReference type="CDD" id="cd17895">
    <property type="entry name" value="AGPR_1_N"/>
    <property type="match status" value="1"/>
</dbReference>
<dbReference type="InterPro" id="IPR058924">
    <property type="entry name" value="AGPR_dimerisation_dom"/>
</dbReference>
<comment type="caution">
    <text evidence="8">The sequence shown here is derived from an EMBL/GenBank/DDBJ whole genome shotgun (WGS) entry which is preliminary data.</text>
</comment>
<evidence type="ECO:0000256" key="1">
    <source>
        <dbReference type="ARBA" id="ARBA00022571"/>
    </source>
</evidence>
<name>A0ABS4G2A8_9CLOT</name>
<protein>
    <recommendedName>
        <fullName evidence="5">N-acetyl-gamma-glutamyl-phosphate reductase</fullName>
        <shortName evidence="5">AGPR</shortName>
        <ecNumber evidence="5">1.2.1.38</ecNumber>
    </recommendedName>
    <alternativeName>
        <fullName evidence="5">N-acetyl-glutamate semialdehyde dehydrogenase</fullName>
        <shortName evidence="5">NAGSA dehydrogenase</shortName>
    </alternativeName>
</protein>
<dbReference type="RefSeq" id="WP_209458720.1">
    <property type="nucleotide sequence ID" value="NZ_JAGGKC010000006.1"/>
</dbReference>
<gene>
    <name evidence="5" type="primary">argC</name>
    <name evidence="8" type="ORF">J2Z34_000961</name>
</gene>
<dbReference type="PANTHER" id="PTHR32338:SF10">
    <property type="entry name" value="N-ACETYL-GAMMA-GLUTAMYL-PHOSPHATE REDUCTASE, CHLOROPLASTIC-RELATED"/>
    <property type="match status" value="1"/>
</dbReference>
<comment type="similarity">
    <text evidence="5">Belongs to the NAGSA dehydrogenase family. Type 1 subfamily.</text>
</comment>
<comment type="pathway">
    <text evidence="5">Amino-acid biosynthesis; L-arginine biosynthesis; N(2)-acetyl-L-ornithine from L-glutamate: step 3/4.</text>
</comment>
<dbReference type="Pfam" id="PF01118">
    <property type="entry name" value="Semialdhyde_dh"/>
    <property type="match status" value="1"/>
</dbReference>
<dbReference type="GO" id="GO:0003942">
    <property type="term" value="F:N-acetyl-gamma-glutamyl-phosphate reductase activity"/>
    <property type="evidence" value="ECO:0007669"/>
    <property type="project" value="UniProtKB-EC"/>
</dbReference>
<dbReference type="InterPro" id="IPR050085">
    <property type="entry name" value="AGPR"/>
</dbReference>
<dbReference type="HAMAP" id="MF_00150">
    <property type="entry name" value="ArgC_type1"/>
    <property type="match status" value="1"/>
</dbReference>
<dbReference type="EMBL" id="JAGGKC010000006">
    <property type="protein sequence ID" value="MBP1918485.1"/>
    <property type="molecule type" value="Genomic_DNA"/>
</dbReference>
<accession>A0ABS4G2A8</accession>
<keyword evidence="4 5" id="KW-0560">Oxidoreductase</keyword>
<keyword evidence="2 5" id="KW-0028">Amino-acid biosynthesis</keyword>
<dbReference type="InterPro" id="IPR000706">
    <property type="entry name" value="AGPR_type-1"/>
</dbReference>
<reference evidence="8 9" key="1">
    <citation type="submission" date="2021-03" db="EMBL/GenBank/DDBJ databases">
        <title>Genomic Encyclopedia of Type Strains, Phase IV (KMG-IV): sequencing the most valuable type-strain genomes for metagenomic binning, comparative biology and taxonomic classification.</title>
        <authorList>
            <person name="Goeker M."/>
        </authorList>
    </citation>
    <scope>NUCLEOTIDE SEQUENCE [LARGE SCALE GENOMIC DNA]</scope>
    <source>
        <strain evidence="8 9">DSM 6139</strain>
    </source>
</reference>
<evidence type="ECO:0000313" key="8">
    <source>
        <dbReference type="EMBL" id="MBP1918485.1"/>
    </source>
</evidence>
<dbReference type="EC" id="1.2.1.38" evidence="5"/>
<dbReference type="Pfam" id="PF22698">
    <property type="entry name" value="Semialdhyde_dhC_1"/>
    <property type="match status" value="1"/>
</dbReference>
<keyword evidence="9" id="KW-1185">Reference proteome</keyword>
<evidence type="ECO:0000256" key="4">
    <source>
        <dbReference type="ARBA" id="ARBA00023002"/>
    </source>
</evidence>
<feature type="active site" evidence="5 6">
    <location>
        <position position="149"/>
    </location>
</feature>
<dbReference type="Gene3D" id="3.30.360.10">
    <property type="entry name" value="Dihydrodipicolinate Reductase, domain 2"/>
    <property type="match status" value="1"/>
</dbReference>
<dbReference type="CDD" id="cd23934">
    <property type="entry name" value="AGPR_1_C"/>
    <property type="match status" value="1"/>
</dbReference>
<keyword evidence="1 5" id="KW-0055">Arginine biosynthesis</keyword>
<dbReference type="InterPro" id="IPR036291">
    <property type="entry name" value="NAD(P)-bd_dom_sf"/>
</dbReference>
<dbReference type="SUPFAM" id="SSF55347">
    <property type="entry name" value="Glyceraldehyde-3-phosphate dehydrogenase-like, C-terminal domain"/>
    <property type="match status" value="1"/>
</dbReference>
<keyword evidence="5" id="KW-0963">Cytoplasm</keyword>
<comment type="function">
    <text evidence="5">Catalyzes the NADPH-dependent reduction of N-acetyl-5-glutamyl phosphate to yield N-acetyl-L-glutamate 5-semialdehyde.</text>
</comment>
<dbReference type="PROSITE" id="PS01224">
    <property type="entry name" value="ARGC"/>
    <property type="match status" value="1"/>
</dbReference>
<evidence type="ECO:0000256" key="5">
    <source>
        <dbReference type="HAMAP-Rule" id="MF_00150"/>
    </source>
</evidence>
<evidence type="ECO:0000256" key="3">
    <source>
        <dbReference type="ARBA" id="ARBA00022857"/>
    </source>
</evidence>
<proteinExistence type="inferred from homology"/>
<evidence type="ECO:0000313" key="9">
    <source>
        <dbReference type="Proteomes" id="UP001519271"/>
    </source>
</evidence>
<comment type="catalytic activity">
    <reaction evidence="5">
        <text>N-acetyl-L-glutamate 5-semialdehyde + phosphate + NADP(+) = N-acetyl-L-glutamyl 5-phosphate + NADPH + H(+)</text>
        <dbReference type="Rhea" id="RHEA:21588"/>
        <dbReference type="ChEBI" id="CHEBI:15378"/>
        <dbReference type="ChEBI" id="CHEBI:29123"/>
        <dbReference type="ChEBI" id="CHEBI:43474"/>
        <dbReference type="ChEBI" id="CHEBI:57783"/>
        <dbReference type="ChEBI" id="CHEBI:57936"/>
        <dbReference type="ChEBI" id="CHEBI:58349"/>
        <dbReference type="EC" id="1.2.1.38"/>
    </reaction>
</comment>
<dbReference type="InterPro" id="IPR023013">
    <property type="entry name" value="AGPR_AS"/>
</dbReference>
<evidence type="ECO:0000256" key="6">
    <source>
        <dbReference type="PROSITE-ProRule" id="PRU10010"/>
    </source>
</evidence>
<evidence type="ECO:0000259" key="7">
    <source>
        <dbReference type="SMART" id="SM00859"/>
    </source>
</evidence>
<sequence length="345" mass="38105">MKVALVGATGYGGVELIRLLHNHPVFELNAIYSHSKGGESIRSYYPHLTGAVELIMDDIDPEKIKAKSDLVFLAVPAGISRDWSKRLRDAGLKVVDLSGDFRLEDVEDYKKWYKKDPIAKEELEGVVFGLADIVKDEIRNATFISNPGCYPTASVLGLYPLAKEKMIVKNSIVIDAKSGVTGAGRGASVANLFSEIDENLKIYKVNTHQHTPEIEQQLNRWDPEIGMITFETHLIPMNRGIMATEYVDLKSPITAEELHKLYTETYKDVKFVRVRPLGEFPSTKEVQGSNYCDIGVSVNVRTGKAVIVSVIDNLVKGAAGQAIQNANIWTGLDEAAGLDLLPMYP</sequence>
<keyword evidence="3 5" id="KW-0521">NADP</keyword>
<evidence type="ECO:0000256" key="2">
    <source>
        <dbReference type="ARBA" id="ARBA00022605"/>
    </source>
</evidence>
<dbReference type="SMART" id="SM00859">
    <property type="entry name" value="Semialdhyde_dh"/>
    <property type="match status" value="1"/>
</dbReference>
<dbReference type="InterPro" id="IPR000534">
    <property type="entry name" value="Semialdehyde_DH_NAD-bd"/>
</dbReference>
<dbReference type="PANTHER" id="PTHR32338">
    <property type="entry name" value="N-ACETYL-GAMMA-GLUTAMYL-PHOSPHATE REDUCTASE, CHLOROPLASTIC-RELATED-RELATED"/>
    <property type="match status" value="1"/>
</dbReference>
<dbReference type="NCBIfam" id="TIGR01850">
    <property type="entry name" value="argC"/>
    <property type="match status" value="1"/>
</dbReference>
<dbReference type="Gene3D" id="3.40.50.720">
    <property type="entry name" value="NAD(P)-binding Rossmann-like Domain"/>
    <property type="match status" value="1"/>
</dbReference>
<organism evidence="8 9">
    <name type="scientific">Youngiibacter multivorans</name>
    <dbReference type="NCBI Taxonomy" id="937251"/>
    <lineage>
        <taxon>Bacteria</taxon>
        <taxon>Bacillati</taxon>
        <taxon>Bacillota</taxon>
        <taxon>Clostridia</taxon>
        <taxon>Eubacteriales</taxon>
        <taxon>Clostridiaceae</taxon>
        <taxon>Youngiibacter</taxon>
    </lineage>
</organism>
<feature type="domain" description="Semialdehyde dehydrogenase NAD-binding" evidence="7">
    <location>
        <begin position="2"/>
        <end position="141"/>
    </location>
</feature>
<dbReference type="SUPFAM" id="SSF51735">
    <property type="entry name" value="NAD(P)-binding Rossmann-fold domains"/>
    <property type="match status" value="1"/>
</dbReference>
<dbReference type="Proteomes" id="UP001519271">
    <property type="component" value="Unassembled WGS sequence"/>
</dbReference>